<protein>
    <recommendedName>
        <fullName evidence="1">Glycosyl-hydrolase family 116 N-terminal domain-containing protein</fullName>
    </recommendedName>
</protein>
<comment type="caution">
    <text evidence="2">The sequence shown here is derived from an EMBL/GenBank/DDBJ whole genome shotgun (WGS) entry which is preliminary data.</text>
</comment>
<dbReference type="Pfam" id="PF12215">
    <property type="entry name" value="Glyco_hydr_116N"/>
    <property type="match status" value="1"/>
</dbReference>
<sequence>MLVLAFASSVENAVQRQLGIAVSVEMLISAKTKVTSCMEYVLVWDMPIVQFGGGIYRRRHTRIFGDQGHASPTICAYSLTRNKE</sequence>
<reference evidence="3" key="1">
    <citation type="submission" date="2012-08" db="EMBL/GenBank/DDBJ databases">
        <title>The Genome Sequence of Wuchereria bancrofti.</title>
        <authorList>
            <person name="Nutman T.B."/>
            <person name="Fink D.L."/>
            <person name="Russ C."/>
            <person name="Young S."/>
            <person name="Zeng Q."/>
            <person name="Koehrsen M."/>
            <person name="Alvarado L."/>
            <person name="Berlin A."/>
            <person name="Chapman S.B."/>
            <person name="Chen Z."/>
            <person name="Freedman E."/>
            <person name="Gellesch M."/>
            <person name="Goldberg J."/>
            <person name="Griggs A."/>
            <person name="Gujja S."/>
            <person name="Heilman E.R."/>
            <person name="Heiman D."/>
            <person name="Hepburn T."/>
            <person name="Howarth C."/>
            <person name="Jen D."/>
            <person name="Larson L."/>
            <person name="Lewis B."/>
            <person name="Mehta T."/>
            <person name="Park D."/>
            <person name="Pearson M."/>
            <person name="Roberts A."/>
            <person name="Saif S."/>
            <person name="Shea T."/>
            <person name="Shenoy N."/>
            <person name="Sisk P."/>
            <person name="Stolte C."/>
            <person name="Sykes S."/>
            <person name="Walk T."/>
            <person name="White J."/>
            <person name="Yandava C."/>
            <person name="Haas B."/>
            <person name="Henn M.R."/>
            <person name="Nusbaum C."/>
            <person name="Birren B."/>
        </authorList>
    </citation>
    <scope>NUCLEOTIDE SEQUENCE [LARGE SCALE GENOMIC DNA]</scope>
    <source>
        <strain evidence="3">NA</strain>
    </source>
</reference>
<evidence type="ECO:0000313" key="3">
    <source>
        <dbReference type="Proteomes" id="UP000004810"/>
    </source>
</evidence>
<name>J9ELV6_WUCBA</name>
<accession>J9ELV6</accession>
<evidence type="ECO:0000259" key="1">
    <source>
        <dbReference type="Pfam" id="PF12215"/>
    </source>
</evidence>
<gene>
    <name evidence="2" type="ORF">WUBG_05947</name>
</gene>
<evidence type="ECO:0000313" key="2">
    <source>
        <dbReference type="EMBL" id="EJW83143.1"/>
    </source>
</evidence>
<proteinExistence type="predicted"/>
<dbReference type="AlphaFoldDB" id="J9ELV6"/>
<dbReference type="Proteomes" id="UP000004810">
    <property type="component" value="Unassembled WGS sequence"/>
</dbReference>
<dbReference type="EMBL" id="ADBV01002401">
    <property type="protein sequence ID" value="EJW83143.1"/>
    <property type="molecule type" value="Genomic_DNA"/>
</dbReference>
<dbReference type="InterPro" id="IPR024462">
    <property type="entry name" value="GH116_N"/>
</dbReference>
<feature type="domain" description="Glycosyl-hydrolase family 116 N-terminal" evidence="1">
    <location>
        <begin position="12"/>
        <end position="83"/>
    </location>
</feature>
<organism evidence="2 3">
    <name type="scientific">Wuchereria bancrofti</name>
    <dbReference type="NCBI Taxonomy" id="6293"/>
    <lineage>
        <taxon>Eukaryota</taxon>
        <taxon>Metazoa</taxon>
        <taxon>Ecdysozoa</taxon>
        <taxon>Nematoda</taxon>
        <taxon>Chromadorea</taxon>
        <taxon>Rhabditida</taxon>
        <taxon>Spirurina</taxon>
        <taxon>Spiruromorpha</taxon>
        <taxon>Filarioidea</taxon>
        <taxon>Onchocercidae</taxon>
        <taxon>Wuchereria</taxon>
    </lineage>
</organism>